<organism evidence="2 3">
    <name type="scientific">Pagothenia borchgrevinki</name>
    <name type="common">Bald rockcod</name>
    <name type="synonym">Trematomus borchgrevinki</name>
    <dbReference type="NCBI Taxonomy" id="8213"/>
    <lineage>
        <taxon>Eukaryota</taxon>
        <taxon>Metazoa</taxon>
        <taxon>Chordata</taxon>
        <taxon>Craniata</taxon>
        <taxon>Vertebrata</taxon>
        <taxon>Euteleostomi</taxon>
        <taxon>Actinopterygii</taxon>
        <taxon>Neopterygii</taxon>
        <taxon>Teleostei</taxon>
        <taxon>Neoteleostei</taxon>
        <taxon>Acanthomorphata</taxon>
        <taxon>Eupercaria</taxon>
        <taxon>Perciformes</taxon>
        <taxon>Notothenioidei</taxon>
        <taxon>Nototheniidae</taxon>
        <taxon>Pagothenia</taxon>
    </lineage>
</organism>
<sequence>MEKQEMGRGGGGSGGGFCSRSREVCSTNCQCHPEVVILVPFASACVVQSARSRVRGSERSQVGPVPERAGGLRYSSPLSTSLPTDSLSGQLSTRG</sequence>
<protein>
    <submittedName>
        <fullName evidence="2">Uncharacterized protein</fullName>
    </submittedName>
</protein>
<reference evidence="2 3" key="1">
    <citation type="journal article" date="2022" name="G3 (Bethesda)">
        <title>Evaluating Illumina-, Nanopore-, and PacBio-based genome assembly strategies with the bald notothen, Trematomus borchgrevinki.</title>
        <authorList>
            <person name="Rayamajhi N."/>
            <person name="Cheng C.C."/>
            <person name="Catchen J.M."/>
        </authorList>
    </citation>
    <scope>NUCLEOTIDE SEQUENCE [LARGE SCALE GENOMIC DNA]</scope>
    <source>
        <strain evidence="2">AGRC-2024</strain>
    </source>
</reference>
<reference evidence="2 3" key="2">
    <citation type="journal article" date="2024" name="G3 (Bethesda)">
        <title>The genome of the cryopelagic Antarctic bald notothen, Trematomus borchgrevinki.</title>
        <authorList>
            <person name="Rayamajhi N."/>
            <person name="Rivera-Colon A.G."/>
            <person name="Minhas B.F."/>
            <person name="Cheng C.C."/>
            <person name="Catchen J.M."/>
        </authorList>
    </citation>
    <scope>NUCLEOTIDE SEQUENCE [LARGE SCALE GENOMIC DNA]</scope>
    <source>
        <strain evidence="2">AGRC-2024</strain>
    </source>
</reference>
<dbReference type="EMBL" id="JBIYXZ010002089">
    <property type="protein sequence ID" value="KAL3041415.1"/>
    <property type="molecule type" value="Genomic_DNA"/>
</dbReference>
<dbReference type="Proteomes" id="UP001619887">
    <property type="component" value="Unassembled WGS sequence"/>
</dbReference>
<feature type="region of interest" description="Disordered" evidence="1">
    <location>
        <begin position="53"/>
        <end position="95"/>
    </location>
</feature>
<proteinExistence type="predicted"/>
<accession>A0ABD2FIP7</accession>
<dbReference type="AlphaFoldDB" id="A0ABD2FIP7"/>
<evidence type="ECO:0000256" key="1">
    <source>
        <dbReference type="SAM" id="MobiDB-lite"/>
    </source>
</evidence>
<evidence type="ECO:0000313" key="3">
    <source>
        <dbReference type="Proteomes" id="UP001619887"/>
    </source>
</evidence>
<comment type="caution">
    <text evidence="2">The sequence shown here is derived from an EMBL/GenBank/DDBJ whole genome shotgun (WGS) entry which is preliminary data.</text>
</comment>
<gene>
    <name evidence="2" type="ORF">OYC64_019583</name>
</gene>
<evidence type="ECO:0000313" key="2">
    <source>
        <dbReference type="EMBL" id="KAL3041415.1"/>
    </source>
</evidence>
<name>A0ABD2FIP7_PAGBO</name>
<feature type="compositionally biased region" description="Low complexity" evidence="1">
    <location>
        <begin position="75"/>
        <end position="88"/>
    </location>
</feature>
<keyword evidence="3" id="KW-1185">Reference proteome</keyword>